<keyword evidence="2" id="KW-0436">Ligase</keyword>
<name>A0A7X5USE9_9PSEU</name>
<comment type="caution">
    <text evidence="2">The sequence shown here is derived from an EMBL/GenBank/DDBJ whole genome shotgun (WGS) entry which is preliminary data.</text>
</comment>
<dbReference type="GO" id="GO:0016979">
    <property type="term" value="F:lipoate-protein ligase activity"/>
    <property type="evidence" value="ECO:0007669"/>
    <property type="project" value="UniProtKB-EC"/>
</dbReference>
<evidence type="ECO:0000259" key="1">
    <source>
        <dbReference type="PROSITE" id="PS51733"/>
    </source>
</evidence>
<dbReference type="Pfam" id="PF21948">
    <property type="entry name" value="LplA-B_cat"/>
    <property type="match status" value="1"/>
</dbReference>
<dbReference type="EC" id="6.3.1.20" evidence="2"/>
<evidence type="ECO:0000313" key="2">
    <source>
        <dbReference type="EMBL" id="NIJ13012.1"/>
    </source>
</evidence>
<reference evidence="2 3" key="1">
    <citation type="submission" date="2020-03" db="EMBL/GenBank/DDBJ databases">
        <title>Sequencing the genomes of 1000 actinobacteria strains.</title>
        <authorList>
            <person name="Klenk H.-P."/>
        </authorList>
    </citation>
    <scope>NUCLEOTIDE SEQUENCE [LARGE SCALE GENOMIC DNA]</scope>
    <source>
        <strain evidence="2 3">DSM 45685</strain>
    </source>
</reference>
<proteinExistence type="predicted"/>
<gene>
    <name evidence="2" type="ORF">FHU38_003356</name>
</gene>
<accession>A0A7X5USE9</accession>
<organism evidence="2 3">
    <name type="scientific">Saccharomonospora amisosensis</name>
    <dbReference type="NCBI Taxonomy" id="1128677"/>
    <lineage>
        <taxon>Bacteria</taxon>
        <taxon>Bacillati</taxon>
        <taxon>Actinomycetota</taxon>
        <taxon>Actinomycetes</taxon>
        <taxon>Pseudonocardiales</taxon>
        <taxon>Pseudonocardiaceae</taxon>
        <taxon>Saccharomonospora</taxon>
    </lineage>
</organism>
<dbReference type="EMBL" id="JAAOYM010000001">
    <property type="protein sequence ID" value="NIJ13012.1"/>
    <property type="molecule type" value="Genomic_DNA"/>
</dbReference>
<dbReference type="RefSeq" id="WP_167172486.1">
    <property type="nucleotide sequence ID" value="NZ_JAAOYM010000001.1"/>
</dbReference>
<sequence>MGGSGLRVIDFGRVSALRSQTLWHAVAYGVSEGAPPTLSFVRPAEPYVCLGYHRRLDEVDEKYCAAQGLPIYRRMVGGGPVYLDPDQLFFQICLPQGSVSPARSVAIRDLLTPAVAAYRAAGVEAELDDSHEISVVDRKICGHGAGQIEDAVVVCGNLIERFDHERATSVLRLPDGVDRAEVLRLMRRYVAATPADPAVFKEAAVRAYADALGLQPRPGELTGGERAALAELDARFTSEEWTAGPGSRAARRPDGIKIRAGVWVGTTKEKGQS</sequence>
<dbReference type="InterPro" id="IPR045864">
    <property type="entry name" value="aa-tRNA-synth_II/BPL/LPL"/>
</dbReference>
<dbReference type="PROSITE" id="PS51733">
    <property type="entry name" value="BPL_LPL_CATALYTIC"/>
    <property type="match status" value="1"/>
</dbReference>
<dbReference type="InterPro" id="IPR004143">
    <property type="entry name" value="BPL_LPL_catalytic"/>
</dbReference>
<dbReference type="Proteomes" id="UP000545493">
    <property type="component" value="Unassembled WGS sequence"/>
</dbReference>
<dbReference type="SUPFAM" id="SSF55681">
    <property type="entry name" value="Class II aaRS and biotin synthetases"/>
    <property type="match status" value="1"/>
</dbReference>
<feature type="domain" description="BPL/LPL catalytic" evidence="1">
    <location>
        <begin position="32"/>
        <end position="216"/>
    </location>
</feature>
<dbReference type="Gene3D" id="3.30.930.10">
    <property type="entry name" value="Bira Bifunctional Protein, Domain 2"/>
    <property type="match status" value="1"/>
</dbReference>
<dbReference type="AlphaFoldDB" id="A0A7X5USE9"/>
<dbReference type="PANTHER" id="PTHR43679">
    <property type="entry name" value="OCTANOYLTRANSFERASE LIPM-RELATED"/>
    <property type="match status" value="1"/>
</dbReference>
<protein>
    <submittedName>
        <fullName evidence="2">Lipoate-protein ligase A</fullName>
        <ecNumber evidence="2">6.3.1.20</ecNumber>
    </submittedName>
</protein>
<keyword evidence="3" id="KW-1185">Reference proteome</keyword>
<dbReference type="InterPro" id="IPR050664">
    <property type="entry name" value="Octanoyltrans_LipM/LipL"/>
</dbReference>
<evidence type="ECO:0000313" key="3">
    <source>
        <dbReference type="Proteomes" id="UP000545493"/>
    </source>
</evidence>
<dbReference type="PANTHER" id="PTHR43679:SF2">
    <property type="entry name" value="OCTANOYL-[GCVH]:PROTEIN N-OCTANOYLTRANSFERASE"/>
    <property type="match status" value="1"/>
</dbReference>